<evidence type="ECO:0000313" key="1">
    <source>
        <dbReference type="EMBL" id="KAA1253302.1"/>
    </source>
</evidence>
<dbReference type="Proteomes" id="UP000323225">
    <property type="component" value="Unassembled WGS sequence"/>
</dbReference>
<gene>
    <name evidence="1" type="ORF">F0M16_18170</name>
</gene>
<organism evidence="1 2">
    <name type="scientific">Vibrio cholerae</name>
    <dbReference type="NCBI Taxonomy" id="666"/>
    <lineage>
        <taxon>Bacteria</taxon>
        <taxon>Pseudomonadati</taxon>
        <taxon>Pseudomonadota</taxon>
        <taxon>Gammaproteobacteria</taxon>
        <taxon>Vibrionales</taxon>
        <taxon>Vibrionaceae</taxon>
        <taxon>Vibrio</taxon>
    </lineage>
</organism>
<reference evidence="1 2" key="1">
    <citation type="submission" date="2019-09" db="EMBL/GenBank/DDBJ databases">
        <authorList>
            <person name="Kritzky A."/>
            <person name="Schelkanova E.Y."/>
            <person name="Alkhova Z.V."/>
            <person name="Smirnova N.I."/>
        </authorList>
    </citation>
    <scope>NUCLEOTIDE SEQUENCE [LARGE SCALE GENOMIC DNA]</scope>
    <source>
        <strain evidence="1 2">M1526</strain>
    </source>
</reference>
<evidence type="ECO:0000313" key="2">
    <source>
        <dbReference type="Proteomes" id="UP000323225"/>
    </source>
</evidence>
<protein>
    <submittedName>
        <fullName evidence="1">Uncharacterized protein</fullName>
    </submittedName>
</protein>
<comment type="caution">
    <text evidence="1">The sequence shown here is derived from an EMBL/GenBank/DDBJ whole genome shotgun (WGS) entry which is preliminary data.</text>
</comment>
<accession>A0A5Q6PEI8</accession>
<proteinExistence type="predicted"/>
<name>A0A5Q6PEI8_VIBCL</name>
<dbReference type="AlphaFoldDB" id="A0A5Q6PEI8"/>
<dbReference type="EMBL" id="VUAA01000023">
    <property type="protein sequence ID" value="KAA1253302.1"/>
    <property type="molecule type" value="Genomic_DNA"/>
</dbReference>
<sequence length="250" mass="28843">MNNNIAIAFDFAGVLDVQDSFKICDSNLNERVMKQTDPVKAYKLLNLIYKYQLKFFCISTLEKYGANVVTALIRSMRNYDDETISIFAEEFRKPFARKNQLSGSSNWNTKNSSIAEHIQSHNLSAVVTIEDEERIDSQYNPVMVYSRYGLDDMHLAKVEDKIIKLILGMDYISPEEKWNSEADQYNQWRELDLSERTTLFDSMIDSLDSKIQCISEEETNSNPPHLVALKTLKQRLASERNEILNTEDAA</sequence>